<evidence type="ECO:0000256" key="7">
    <source>
        <dbReference type="ARBA" id="ARBA00023004"/>
    </source>
</evidence>
<dbReference type="InterPro" id="IPR050722">
    <property type="entry name" value="Pyruvate:ferred/Flavod_OxRd"/>
</dbReference>
<proteinExistence type="inferred from homology"/>
<dbReference type="SUPFAM" id="SSF52518">
    <property type="entry name" value="Thiamin diphosphate-binding fold (THDP-binding)"/>
    <property type="match status" value="2"/>
</dbReference>
<dbReference type="InterPro" id="IPR017900">
    <property type="entry name" value="4Fe4S_Fe_S_CS"/>
</dbReference>
<dbReference type="InterPro" id="IPR002869">
    <property type="entry name" value="Pyrv_flavodox_OxRed_cen"/>
</dbReference>
<evidence type="ECO:0000256" key="8">
    <source>
        <dbReference type="ARBA" id="ARBA00023014"/>
    </source>
</evidence>
<dbReference type="Pfam" id="PF01855">
    <property type="entry name" value="POR_N"/>
    <property type="match status" value="1"/>
</dbReference>
<dbReference type="InterPro" id="IPR002880">
    <property type="entry name" value="Pyrv_Fd/Flavodoxin_OxRdtase_N"/>
</dbReference>
<dbReference type="Pfam" id="PF17147">
    <property type="entry name" value="PFOR_II"/>
    <property type="match status" value="1"/>
</dbReference>
<dbReference type="InterPro" id="IPR019752">
    <property type="entry name" value="Pyrv/ketoisovalerate_OxRed_cat"/>
</dbReference>
<dbReference type="Pfam" id="PF02775">
    <property type="entry name" value="TPP_enzyme_C"/>
    <property type="match status" value="1"/>
</dbReference>
<evidence type="ECO:0000313" key="10">
    <source>
        <dbReference type="EMBL" id="MEQ2466058.1"/>
    </source>
</evidence>
<dbReference type="InterPro" id="IPR033412">
    <property type="entry name" value="PFOR_II"/>
</dbReference>
<keyword evidence="5" id="KW-0249">Electron transport</keyword>
<sequence>MEKVMSGNETAAYISYAFTEIASLFPITPSSPMAEKVEQWSSEGQVNLFGTTVQTIQMESETGSAGVLHGALKSGALATTYTCSQGLLLMIPALYKMVGELLPGVLHVSARTVATSGLSIYGDHSDVMAIRQTGTVMLASGNVQEVGLFAAVAHMAAVELRLPVLHFFDGFETSHEVRKIQVPSYQALRKVYNEQGLVDFRNDCLSNFNPKVTGGSFMPDLFFQQRESINGLYNQAETVIESLIQQLNPLFGILSSSVEYFGTRDAERIIVIMGSAQETVKAVVESLHQKGEKVGLLVIHVYRPFPKKIFLERLPEKVKEICVMDRTKEPGASGEPLLLDVQHVCTQADRPVRIIGCRYGIGGKDVTPEQIRGIFKNMATWPREKSGVIGITDDATCLTIPQEEIEDPFAGTEIIAFGFGSDGSTSGIREITKVIGHLTDYDVQNIVHYSPVKSRNLTVSTLRIHSKSIKAAYPVKSGDVVMATQSSYLNRIELISSIKQKGKLLVNYSGDSNMLKKTISNESLALLQEKEAEIYLIPASNLARKYELGPKINCLMMTAFLKLTDYIPFDEGLAYYKQLLKRNEFMKNVDYCYATYQAMEDILSQIKQFKWTAEKVTPQKKELVYSDTTRKPYHYFLNEVTTKEMVDNHLQGGDFSPLTQPGKQFVESQGIPCWQKDQCIGCKKCQIICPHNAIHISTSQIKQGEKEFELIIDPDRCTGCHLCVDTCPVQGKALHLINCSPVELKEKRNAFRLKKEQIVKTESDYFDPRGACAGCGETPYLHMLTELFGERLNLVNATGCSSIWGGSVPFSAYKKNEKGHGPTWSSSLFENNSAFGLGIHAGYQKIREESYQLLKSIIKDENTPLNVRNLCQEVMKDKGYHIDLIEELMSAISDTLDPALQQLQAQRQFLLKRSQWLVGGDGWAYDIDFNGIDHLISRNENVNILILDNGGYANTGGQASKSSGKGTKMKFASAGNPLARKDLSLFAMMYEHAYVAQVSIFADPYQTQKTIKEAERYEGVSIIFAYSHCVIHKTEVSGIENSRAAVNSGYWPLFRYRPHKKKRFVRDHCTFSEEALNKYLAGDPRFEIIRHSDLKAELLLEIMKRNRNYLILEQLVNEAEVN</sequence>
<keyword evidence="2" id="KW-0813">Transport</keyword>
<evidence type="ECO:0000313" key="11">
    <source>
        <dbReference type="Proteomes" id="UP001465426"/>
    </source>
</evidence>
<keyword evidence="11" id="KW-1185">Reference proteome</keyword>
<dbReference type="EMBL" id="JBBMFN010000020">
    <property type="protein sequence ID" value="MEQ2466058.1"/>
    <property type="molecule type" value="Genomic_DNA"/>
</dbReference>
<dbReference type="RefSeq" id="WP_349204712.1">
    <property type="nucleotide sequence ID" value="NZ_JBBMFN010000020.1"/>
</dbReference>
<keyword evidence="3" id="KW-0004">4Fe-4S</keyword>
<dbReference type="Gene3D" id="3.40.920.10">
    <property type="entry name" value="Pyruvate-ferredoxin oxidoreductase, PFOR, domain III"/>
    <property type="match status" value="1"/>
</dbReference>
<dbReference type="PANTHER" id="PTHR32154">
    <property type="entry name" value="PYRUVATE-FLAVODOXIN OXIDOREDUCTASE-RELATED"/>
    <property type="match status" value="1"/>
</dbReference>
<dbReference type="PANTHER" id="PTHR32154:SF0">
    <property type="entry name" value="PYRUVATE-FLAVODOXIN OXIDOREDUCTASE-RELATED"/>
    <property type="match status" value="1"/>
</dbReference>
<dbReference type="PROSITE" id="PS00198">
    <property type="entry name" value="4FE4S_FER_1"/>
    <property type="match status" value="1"/>
</dbReference>
<dbReference type="Gene3D" id="3.40.50.970">
    <property type="match status" value="2"/>
</dbReference>
<dbReference type="SUPFAM" id="SSF54862">
    <property type="entry name" value="4Fe-4S ferredoxins"/>
    <property type="match status" value="1"/>
</dbReference>
<dbReference type="NCBIfam" id="TIGR02176">
    <property type="entry name" value="pyruv_ox_red"/>
    <property type="match status" value="1"/>
</dbReference>
<dbReference type="Pfam" id="PF01558">
    <property type="entry name" value="POR"/>
    <property type="match status" value="1"/>
</dbReference>
<dbReference type="PROSITE" id="PS51379">
    <property type="entry name" value="4FE4S_FER_2"/>
    <property type="match status" value="2"/>
</dbReference>
<evidence type="ECO:0000259" key="9">
    <source>
        <dbReference type="PROSITE" id="PS51379"/>
    </source>
</evidence>
<dbReference type="InterPro" id="IPR011766">
    <property type="entry name" value="TPP_enzyme_TPP-bd"/>
</dbReference>
<dbReference type="Pfam" id="PF12838">
    <property type="entry name" value="Fer4_7"/>
    <property type="match status" value="1"/>
</dbReference>
<evidence type="ECO:0000256" key="5">
    <source>
        <dbReference type="ARBA" id="ARBA00022982"/>
    </source>
</evidence>
<dbReference type="InterPro" id="IPR017896">
    <property type="entry name" value="4Fe4S_Fe-S-bd"/>
</dbReference>
<organism evidence="10 11">
    <name type="scientific">Niallia hominis</name>
    <dbReference type="NCBI Taxonomy" id="3133173"/>
    <lineage>
        <taxon>Bacteria</taxon>
        <taxon>Bacillati</taxon>
        <taxon>Bacillota</taxon>
        <taxon>Bacilli</taxon>
        <taxon>Bacillales</taxon>
        <taxon>Bacillaceae</taxon>
        <taxon>Niallia</taxon>
    </lineage>
</organism>
<name>A0ABV1F0G9_9BACI</name>
<dbReference type="InterPro" id="IPR029061">
    <property type="entry name" value="THDP-binding"/>
</dbReference>
<comment type="caution">
    <text evidence="10">The sequence shown here is derived from an EMBL/GenBank/DDBJ whole genome shotgun (WGS) entry which is preliminary data.</text>
</comment>
<dbReference type="SUPFAM" id="SSF52922">
    <property type="entry name" value="TK C-terminal domain-like"/>
    <property type="match status" value="1"/>
</dbReference>
<comment type="similarity">
    <text evidence="1">Belongs to the pyruvate:ferredoxin/flavodoxin oxidoreductase family.</text>
</comment>
<keyword evidence="4" id="KW-0479">Metal-binding</keyword>
<evidence type="ECO:0000256" key="3">
    <source>
        <dbReference type="ARBA" id="ARBA00022485"/>
    </source>
</evidence>
<dbReference type="InterPro" id="IPR011895">
    <property type="entry name" value="Pyrv_flavodox_OxRed"/>
</dbReference>
<feature type="domain" description="4Fe-4S ferredoxin-type" evidence="9">
    <location>
        <begin position="708"/>
        <end position="739"/>
    </location>
</feature>
<evidence type="ECO:0000256" key="1">
    <source>
        <dbReference type="ARBA" id="ARBA00009032"/>
    </source>
</evidence>
<keyword evidence="6" id="KW-0560">Oxidoreductase</keyword>
<dbReference type="Gene3D" id="3.30.70.20">
    <property type="match status" value="1"/>
</dbReference>
<protein>
    <submittedName>
        <fullName evidence="10">Pyruvate:ferredoxin (Flavodoxin) oxidoreductase</fullName>
    </submittedName>
</protein>
<dbReference type="SUPFAM" id="SSF53323">
    <property type="entry name" value="Pyruvate-ferredoxin oxidoreductase, PFOR, domain III"/>
    <property type="match status" value="1"/>
</dbReference>
<dbReference type="InterPro" id="IPR009014">
    <property type="entry name" value="Transketo_C/PFOR_II"/>
</dbReference>
<evidence type="ECO:0000256" key="6">
    <source>
        <dbReference type="ARBA" id="ARBA00023002"/>
    </source>
</evidence>
<keyword evidence="10" id="KW-0670">Pyruvate</keyword>
<evidence type="ECO:0000256" key="2">
    <source>
        <dbReference type="ARBA" id="ARBA00022448"/>
    </source>
</evidence>
<keyword evidence="7" id="KW-0408">Iron</keyword>
<dbReference type="Gene3D" id="3.40.50.920">
    <property type="match status" value="1"/>
</dbReference>
<dbReference type="Proteomes" id="UP001465426">
    <property type="component" value="Unassembled WGS sequence"/>
</dbReference>
<gene>
    <name evidence="10" type="primary">nifJ</name>
    <name evidence="10" type="ORF">WMO63_10320</name>
</gene>
<feature type="domain" description="4Fe-4S ferredoxin-type" evidence="9">
    <location>
        <begin position="670"/>
        <end position="699"/>
    </location>
</feature>
<dbReference type="CDD" id="cd07034">
    <property type="entry name" value="TPP_PYR_PFOR_IOR-alpha_like"/>
    <property type="match status" value="1"/>
</dbReference>
<keyword evidence="8" id="KW-0411">Iron-sulfur</keyword>
<accession>A0ABV1F0G9</accession>
<evidence type="ECO:0000256" key="4">
    <source>
        <dbReference type="ARBA" id="ARBA00022723"/>
    </source>
</evidence>
<reference evidence="10 11" key="1">
    <citation type="submission" date="2024-03" db="EMBL/GenBank/DDBJ databases">
        <title>Human intestinal bacterial collection.</title>
        <authorList>
            <person name="Pauvert C."/>
            <person name="Hitch T.C.A."/>
            <person name="Clavel T."/>
        </authorList>
    </citation>
    <scope>NUCLEOTIDE SEQUENCE [LARGE SCALE GENOMIC DNA]</scope>
    <source>
        <strain evidence="10 11">CLA-SR-H024</strain>
    </source>
</reference>